<dbReference type="Pfam" id="PF14605">
    <property type="entry name" value="Nup35_RRM_2"/>
    <property type="match status" value="1"/>
</dbReference>
<feature type="compositionally biased region" description="Basic residues" evidence="9">
    <location>
        <begin position="1"/>
        <end position="10"/>
    </location>
</feature>
<evidence type="ECO:0000313" key="11">
    <source>
        <dbReference type="EMBL" id="BFF93162.1"/>
    </source>
</evidence>
<comment type="subcellular location">
    <subcellularLocation>
        <location evidence="1">Nucleus</location>
        <location evidence="1">Nuclear pore complex</location>
    </subcellularLocation>
</comment>
<evidence type="ECO:0000256" key="7">
    <source>
        <dbReference type="ARBA" id="ARBA00030250"/>
    </source>
</evidence>
<proteinExistence type="predicted"/>
<sequence length="255" mass="28730">MNPKPMKLKKSASNDSFLSTNRKTQQLSVTLGDVLKEAEGAPAEAITQTELASVQEEAQDPYQKEDAEEQLNKFWIAISGYQLDRAFAVYRFFNDIGTIKSKGFTQTNVMYLKYRTTVDCQIALSYDGQKIGYGGDIRVSVKPENPMALLAFLGAIEKMDADTVDSGPLEADAVAPKEFKASCFIEMESPRQKEEQEQAIKKTVKQQQVTEKKEEQLQEQPEEVKVEPPVNVFPPKKAGLIQWLKEKISSLFFFL</sequence>
<dbReference type="InterPro" id="IPR007846">
    <property type="entry name" value="RRM_NUP35_dom"/>
</dbReference>
<dbReference type="AlphaFoldDB" id="A0AAU9FBX6"/>
<feature type="compositionally biased region" description="Basic and acidic residues" evidence="9">
    <location>
        <begin position="210"/>
        <end position="225"/>
    </location>
</feature>
<feature type="domain" description="RRM Nup35-type" evidence="10">
    <location>
        <begin position="70"/>
        <end position="151"/>
    </location>
</feature>
<dbReference type="InterPro" id="IPR035979">
    <property type="entry name" value="RBD_domain_sf"/>
</dbReference>
<dbReference type="InterPro" id="IPR012677">
    <property type="entry name" value="Nucleotide-bd_a/b_plait_sf"/>
</dbReference>
<protein>
    <recommendedName>
        <fullName evidence="2">Nucleoporin NUP35</fullName>
    </recommendedName>
    <alternativeName>
        <fullName evidence="7">35 kDa nucleoporin</fullName>
    </alternativeName>
    <alternativeName>
        <fullName evidence="6">Nucleoporin NUP53</fullName>
    </alternativeName>
</protein>
<evidence type="ECO:0000259" key="10">
    <source>
        <dbReference type="PROSITE" id="PS51472"/>
    </source>
</evidence>
<accession>A0AAU9FBX6</accession>
<keyword evidence="8" id="KW-0539">Nucleus</keyword>
<gene>
    <name evidence="11" type="ORF">DMAD_11061</name>
</gene>
<dbReference type="SUPFAM" id="SSF54928">
    <property type="entry name" value="RNA-binding domain, RBD"/>
    <property type="match status" value="1"/>
</dbReference>
<feature type="region of interest" description="Disordered" evidence="9">
    <location>
        <begin position="205"/>
        <end position="225"/>
    </location>
</feature>
<evidence type="ECO:0000256" key="1">
    <source>
        <dbReference type="ARBA" id="ARBA00004567"/>
    </source>
</evidence>
<dbReference type="GO" id="GO:0015031">
    <property type="term" value="P:protein transport"/>
    <property type="evidence" value="ECO:0007669"/>
    <property type="project" value="UniProtKB-KW"/>
</dbReference>
<reference evidence="11 12" key="1">
    <citation type="submission" date="2024-02" db="EMBL/GenBank/DDBJ databases">
        <title>A chromosome-level genome assembly of Drosophila madeirensis, a fruit fly species endemic to Madeira island.</title>
        <authorList>
            <person name="Tomihara K."/>
            <person name="Llopart A."/>
            <person name="Yamamoto D."/>
        </authorList>
    </citation>
    <scope>NUCLEOTIDE SEQUENCE [LARGE SCALE GENOMIC DNA]</scope>
    <source>
        <strain evidence="11 12">RF1</strain>
    </source>
</reference>
<evidence type="ECO:0000256" key="5">
    <source>
        <dbReference type="ARBA" id="ARBA00023132"/>
    </source>
</evidence>
<dbReference type="Proteomes" id="UP001500889">
    <property type="component" value="Chromosome U"/>
</dbReference>
<evidence type="ECO:0000256" key="6">
    <source>
        <dbReference type="ARBA" id="ARBA00029997"/>
    </source>
</evidence>
<organism evidence="11 12">
    <name type="scientific">Drosophila madeirensis</name>
    <name type="common">Fruit fly</name>
    <dbReference type="NCBI Taxonomy" id="30013"/>
    <lineage>
        <taxon>Eukaryota</taxon>
        <taxon>Metazoa</taxon>
        <taxon>Ecdysozoa</taxon>
        <taxon>Arthropoda</taxon>
        <taxon>Hexapoda</taxon>
        <taxon>Insecta</taxon>
        <taxon>Pterygota</taxon>
        <taxon>Neoptera</taxon>
        <taxon>Endopterygota</taxon>
        <taxon>Diptera</taxon>
        <taxon>Brachycera</taxon>
        <taxon>Muscomorpha</taxon>
        <taxon>Ephydroidea</taxon>
        <taxon>Drosophilidae</taxon>
        <taxon>Drosophila</taxon>
        <taxon>Sophophora</taxon>
    </lineage>
</organism>
<evidence type="ECO:0000256" key="8">
    <source>
        <dbReference type="PROSITE-ProRule" id="PRU00804"/>
    </source>
</evidence>
<dbReference type="EMBL" id="AP029264">
    <property type="protein sequence ID" value="BFF93162.1"/>
    <property type="molecule type" value="Genomic_DNA"/>
</dbReference>
<feature type="region of interest" description="Disordered" evidence="9">
    <location>
        <begin position="1"/>
        <end position="21"/>
    </location>
</feature>
<keyword evidence="12" id="KW-1185">Reference proteome</keyword>
<dbReference type="GO" id="GO:0003676">
    <property type="term" value="F:nucleic acid binding"/>
    <property type="evidence" value="ECO:0007669"/>
    <property type="project" value="InterPro"/>
</dbReference>
<dbReference type="GO" id="GO:0051028">
    <property type="term" value="P:mRNA transport"/>
    <property type="evidence" value="ECO:0007669"/>
    <property type="project" value="UniProtKB-UniRule"/>
</dbReference>
<keyword evidence="3" id="KW-0653">Protein transport</keyword>
<feature type="compositionally biased region" description="Polar residues" evidence="9">
    <location>
        <begin position="11"/>
        <end position="21"/>
    </location>
</feature>
<evidence type="ECO:0000256" key="2">
    <source>
        <dbReference type="ARBA" id="ARBA00016439"/>
    </source>
</evidence>
<keyword evidence="5 8" id="KW-0906">Nuclear pore complex</keyword>
<name>A0AAU9FBX6_DROMD</name>
<evidence type="ECO:0000256" key="4">
    <source>
        <dbReference type="ARBA" id="ARBA00023010"/>
    </source>
</evidence>
<dbReference type="PROSITE" id="PS51472">
    <property type="entry name" value="RRM_NUP35"/>
    <property type="match status" value="1"/>
</dbReference>
<keyword evidence="4" id="KW-0811">Translocation</keyword>
<evidence type="ECO:0000256" key="3">
    <source>
        <dbReference type="ARBA" id="ARBA00022927"/>
    </source>
</evidence>
<evidence type="ECO:0000313" key="12">
    <source>
        <dbReference type="Proteomes" id="UP001500889"/>
    </source>
</evidence>
<dbReference type="GO" id="GO:0005643">
    <property type="term" value="C:nuclear pore"/>
    <property type="evidence" value="ECO:0007669"/>
    <property type="project" value="UniProtKB-SubCell"/>
</dbReference>
<evidence type="ECO:0000256" key="9">
    <source>
        <dbReference type="SAM" id="MobiDB-lite"/>
    </source>
</evidence>
<keyword evidence="8" id="KW-0509">mRNA transport</keyword>
<dbReference type="Gene3D" id="3.30.70.330">
    <property type="match status" value="1"/>
</dbReference>
<keyword evidence="8" id="KW-0813">Transport</keyword>